<dbReference type="EMBL" id="KN823153">
    <property type="protein sequence ID" value="KIO21005.1"/>
    <property type="molecule type" value="Genomic_DNA"/>
</dbReference>
<proteinExistence type="predicted"/>
<dbReference type="Proteomes" id="UP000054248">
    <property type="component" value="Unassembled WGS sequence"/>
</dbReference>
<accession>A0A0C3PZL7</accession>
<evidence type="ECO:0000313" key="2">
    <source>
        <dbReference type="Proteomes" id="UP000054248"/>
    </source>
</evidence>
<gene>
    <name evidence="1" type="ORF">M407DRAFT_10628</name>
</gene>
<reference evidence="2" key="2">
    <citation type="submission" date="2015-01" db="EMBL/GenBank/DDBJ databases">
        <title>Evolutionary Origins and Diversification of the Mycorrhizal Mutualists.</title>
        <authorList>
            <consortium name="DOE Joint Genome Institute"/>
            <consortium name="Mycorrhizal Genomics Consortium"/>
            <person name="Kohler A."/>
            <person name="Kuo A."/>
            <person name="Nagy L.G."/>
            <person name="Floudas D."/>
            <person name="Copeland A."/>
            <person name="Barry K.W."/>
            <person name="Cichocki N."/>
            <person name="Veneault-Fourrey C."/>
            <person name="LaButti K."/>
            <person name="Lindquist E.A."/>
            <person name="Lipzen A."/>
            <person name="Lundell T."/>
            <person name="Morin E."/>
            <person name="Murat C."/>
            <person name="Riley R."/>
            <person name="Ohm R."/>
            <person name="Sun H."/>
            <person name="Tunlid A."/>
            <person name="Henrissat B."/>
            <person name="Grigoriev I.V."/>
            <person name="Hibbett D.S."/>
            <person name="Martin F."/>
        </authorList>
    </citation>
    <scope>NUCLEOTIDE SEQUENCE [LARGE SCALE GENOMIC DNA]</scope>
    <source>
        <strain evidence="2">MUT 4182</strain>
    </source>
</reference>
<name>A0A0C3PZL7_9AGAM</name>
<dbReference type="AlphaFoldDB" id="A0A0C3PZL7"/>
<evidence type="ECO:0000313" key="1">
    <source>
        <dbReference type="EMBL" id="KIO21005.1"/>
    </source>
</evidence>
<dbReference type="HOGENOM" id="CLU_1866610_0_0_1"/>
<organism evidence="1 2">
    <name type="scientific">Tulasnella calospora MUT 4182</name>
    <dbReference type="NCBI Taxonomy" id="1051891"/>
    <lineage>
        <taxon>Eukaryota</taxon>
        <taxon>Fungi</taxon>
        <taxon>Dikarya</taxon>
        <taxon>Basidiomycota</taxon>
        <taxon>Agaricomycotina</taxon>
        <taxon>Agaricomycetes</taxon>
        <taxon>Cantharellales</taxon>
        <taxon>Tulasnellaceae</taxon>
        <taxon>Tulasnella</taxon>
    </lineage>
</organism>
<reference evidence="1 2" key="1">
    <citation type="submission" date="2014-04" db="EMBL/GenBank/DDBJ databases">
        <authorList>
            <consortium name="DOE Joint Genome Institute"/>
            <person name="Kuo A."/>
            <person name="Girlanda M."/>
            <person name="Perotto S."/>
            <person name="Kohler A."/>
            <person name="Nagy L.G."/>
            <person name="Floudas D."/>
            <person name="Copeland A."/>
            <person name="Barry K.W."/>
            <person name="Cichocki N."/>
            <person name="Veneault-Fourrey C."/>
            <person name="LaButti K."/>
            <person name="Lindquist E.A."/>
            <person name="Lipzen A."/>
            <person name="Lundell T."/>
            <person name="Morin E."/>
            <person name="Murat C."/>
            <person name="Sun H."/>
            <person name="Tunlid A."/>
            <person name="Henrissat B."/>
            <person name="Grigoriev I.V."/>
            <person name="Hibbett D.S."/>
            <person name="Martin F."/>
            <person name="Nordberg H.P."/>
            <person name="Cantor M.N."/>
            <person name="Hua S.X."/>
        </authorList>
    </citation>
    <scope>NUCLEOTIDE SEQUENCE [LARGE SCALE GENOMIC DNA]</scope>
    <source>
        <strain evidence="1 2">MUT 4182</strain>
    </source>
</reference>
<sequence length="137" mass="14858">MFIINPFTQGETPIAHASDDGIRAEESGGTSILADYDSSNTSGNCAIMVAVGGKRVTPFKGRNSRKRQRRPKVVQSLLSGKEFPHKRSAGFFSDWRLQRGILGANDCCSVEANAQLTEADPPKLQAPNITILLITQL</sequence>
<protein>
    <submittedName>
        <fullName evidence="1">Uncharacterized protein</fullName>
    </submittedName>
</protein>
<keyword evidence="2" id="KW-1185">Reference proteome</keyword>